<gene>
    <name evidence="5" type="ORF">DSM107003_07730</name>
</gene>
<accession>A0A3S1C8A0</accession>
<evidence type="ECO:0000256" key="2">
    <source>
        <dbReference type="RuleBase" id="RU003749"/>
    </source>
</evidence>
<dbReference type="PROSITE" id="PS50801">
    <property type="entry name" value="STAS"/>
    <property type="match status" value="1"/>
</dbReference>
<feature type="domain" description="STAS" evidence="4">
    <location>
        <begin position="52"/>
        <end position="151"/>
    </location>
</feature>
<dbReference type="Proteomes" id="UP000276103">
    <property type="component" value="Unassembled WGS sequence"/>
</dbReference>
<comment type="similarity">
    <text evidence="1 2">Belongs to the anti-sigma-factor antagonist family.</text>
</comment>
<reference evidence="5 6" key="1">
    <citation type="journal article" date="2019" name="Genome Biol. Evol.">
        <title>Day and night: Metabolic profiles and evolutionary relationships of six axenic non-marine cyanobacteria.</title>
        <authorList>
            <person name="Will S.E."/>
            <person name="Henke P."/>
            <person name="Boedeker C."/>
            <person name="Huang S."/>
            <person name="Brinkmann H."/>
            <person name="Rohde M."/>
            <person name="Jarek M."/>
            <person name="Friedl T."/>
            <person name="Seufert S."/>
            <person name="Schumacher M."/>
            <person name="Overmann J."/>
            <person name="Neumann-Schaal M."/>
            <person name="Petersen J."/>
        </authorList>
    </citation>
    <scope>NUCLEOTIDE SEQUENCE [LARGE SCALE GENOMIC DNA]</scope>
    <source>
        <strain evidence="5 6">SAG 1403-4b</strain>
    </source>
</reference>
<dbReference type="CDD" id="cd07043">
    <property type="entry name" value="STAS_anti-anti-sigma_factors"/>
    <property type="match status" value="1"/>
</dbReference>
<dbReference type="NCBIfam" id="TIGR00377">
    <property type="entry name" value="ant_ant_sig"/>
    <property type="match status" value="1"/>
</dbReference>
<proteinExistence type="inferred from homology"/>
<evidence type="ECO:0000313" key="5">
    <source>
        <dbReference type="EMBL" id="RUS98754.1"/>
    </source>
</evidence>
<dbReference type="PANTHER" id="PTHR33495">
    <property type="entry name" value="ANTI-SIGMA FACTOR ANTAGONIST TM_1081-RELATED-RELATED"/>
    <property type="match status" value="1"/>
</dbReference>
<dbReference type="InterPro" id="IPR036513">
    <property type="entry name" value="STAS_dom_sf"/>
</dbReference>
<dbReference type="InterPro" id="IPR002645">
    <property type="entry name" value="STAS_dom"/>
</dbReference>
<comment type="caution">
    <text evidence="5">The sequence shown here is derived from an EMBL/GenBank/DDBJ whole genome shotgun (WGS) entry which is preliminary data.</text>
</comment>
<dbReference type="SUPFAM" id="SSF52091">
    <property type="entry name" value="SpoIIaa-like"/>
    <property type="match status" value="1"/>
</dbReference>
<sequence>MKVKFKDEKNSKFFGSLILSLYTKVVDIQPISRRGTVNIDQKAYTTQDGSTVIVLKPTDRLDITTAWQFRLKLQECISKVSRHVVVNLGQVDFIDSSGLTALVAGMRDADKVKGSFRICNVHPDAKLVFEVTMMDTVFEIFETEEEALETLFPSLVSNDDHLFEPGHQNTHQTSPTSGLNSSSAHFVQSLADEST</sequence>
<dbReference type="InterPro" id="IPR003658">
    <property type="entry name" value="Anti-sigma_ant"/>
</dbReference>
<dbReference type="AlphaFoldDB" id="A0A3S1C8A0"/>
<dbReference type="EMBL" id="RSCM01000002">
    <property type="protein sequence ID" value="RUS98754.1"/>
    <property type="molecule type" value="Genomic_DNA"/>
</dbReference>
<dbReference type="Gene3D" id="3.30.750.24">
    <property type="entry name" value="STAS domain"/>
    <property type="match status" value="1"/>
</dbReference>
<evidence type="ECO:0000256" key="3">
    <source>
        <dbReference type="SAM" id="MobiDB-lite"/>
    </source>
</evidence>
<dbReference type="Pfam" id="PF01740">
    <property type="entry name" value="STAS"/>
    <property type="match status" value="1"/>
</dbReference>
<organism evidence="5 6">
    <name type="scientific">Trichormus variabilis SAG 1403-4b</name>
    <dbReference type="NCBI Taxonomy" id="447716"/>
    <lineage>
        <taxon>Bacteria</taxon>
        <taxon>Bacillati</taxon>
        <taxon>Cyanobacteriota</taxon>
        <taxon>Cyanophyceae</taxon>
        <taxon>Nostocales</taxon>
        <taxon>Nostocaceae</taxon>
        <taxon>Trichormus</taxon>
    </lineage>
</organism>
<dbReference type="PANTHER" id="PTHR33495:SF2">
    <property type="entry name" value="ANTI-SIGMA FACTOR ANTAGONIST TM_1081-RELATED"/>
    <property type="match status" value="1"/>
</dbReference>
<feature type="compositionally biased region" description="Polar residues" evidence="3">
    <location>
        <begin position="167"/>
        <end position="185"/>
    </location>
</feature>
<dbReference type="GO" id="GO:0043856">
    <property type="term" value="F:anti-sigma factor antagonist activity"/>
    <property type="evidence" value="ECO:0007669"/>
    <property type="project" value="InterPro"/>
</dbReference>
<evidence type="ECO:0000259" key="4">
    <source>
        <dbReference type="PROSITE" id="PS50801"/>
    </source>
</evidence>
<name>A0A3S1C8A0_ANAVA</name>
<evidence type="ECO:0000313" key="6">
    <source>
        <dbReference type="Proteomes" id="UP000276103"/>
    </source>
</evidence>
<evidence type="ECO:0000256" key="1">
    <source>
        <dbReference type="ARBA" id="ARBA00009013"/>
    </source>
</evidence>
<protein>
    <recommendedName>
        <fullName evidence="2">Anti-sigma factor antagonist</fullName>
    </recommendedName>
</protein>
<feature type="region of interest" description="Disordered" evidence="3">
    <location>
        <begin position="162"/>
        <end position="185"/>
    </location>
</feature>
<keyword evidence="6" id="KW-1185">Reference proteome</keyword>